<accession>A0ABR0B262</accession>
<protein>
    <submittedName>
        <fullName evidence="2">Uncharacterized protein</fullName>
    </submittedName>
</protein>
<evidence type="ECO:0000313" key="2">
    <source>
        <dbReference type="EMBL" id="KAK4035784.1"/>
    </source>
</evidence>
<proteinExistence type="predicted"/>
<organism evidence="2 3">
    <name type="scientific">Daphnia magna</name>
    <dbReference type="NCBI Taxonomy" id="35525"/>
    <lineage>
        <taxon>Eukaryota</taxon>
        <taxon>Metazoa</taxon>
        <taxon>Ecdysozoa</taxon>
        <taxon>Arthropoda</taxon>
        <taxon>Crustacea</taxon>
        <taxon>Branchiopoda</taxon>
        <taxon>Diplostraca</taxon>
        <taxon>Cladocera</taxon>
        <taxon>Anomopoda</taxon>
        <taxon>Daphniidae</taxon>
        <taxon>Daphnia</taxon>
    </lineage>
</organism>
<feature type="compositionally biased region" description="Basic and acidic residues" evidence="1">
    <location>
        <begin position="445"/>
        <end position="466"/>
    </location>
</feature>
<feature type="compositionally biased region" description="Polar residues" evidence="1">
    <location>
        <begin position="235"/>
        <end position="250"/>
    </location>
</feature>
<feature type="region of interest" description="Disordered" evidence="1">
    <location>
        <begin position="445"/>
        <end position="510"/>
    </location>
</feature>
<dbReference type="EMBL" id="JAOYFB010000040">
    <property type="protein sequence ID" value="KAK4035784.1"/>
    <property type="molecule type" value="Genomic_DNA"/>
</dbReference>
<comment type="caution">
    <text evidence="2">The sequence shown here is derived from an EMBL/GenBank/DDBJ whole genome shotgun (WGS) entry which is preliminary data.</text>
</comment>
<dbReference type="Proteomes" id="UP001234178">
    <property type="component" value="Unassembled WGS sequence"/>
</dbReference>
<evidence type="ECO:0000256" key="1">
    <source>
        <dbReference type="SAM" id="MobiDB-lite"/>
    </source>
</evidence>
<name>A0ABR0B262_9CRUS</name>
<gene>
    <name evidence="2" type="ORF">OUZ56_027867</name>
</gene>
<sequence length="593" mass="67418">MNGTKDIDDPTGELAAQLTEKYLSTALSYLTPATPPFLQTFSSSYGRMSSRNFSRGPRDPRAEHVDSRVDYFANGRFYELDSWDRSRSVFDNRTRFRSDDRERFCYPSFRERSPLRRPRYVDPNVQYPPVQYPPVRYLDKGDIRGPPADQDLYIRYPASAYDAYFECDYDPRSYPTHSEAEPEDEYYSDTPREDDWAEYDHAGAIDRGRPWRPQTGVRFTTDQSPISVELPTLSEEAQSVAGPSNGNQGSDPRRVEDEVAVINASPPPVVPKAICDEIASLLSVGVSTEQSKLTSKEFPLVYEVSDFSLMPPKPDAWMSRRSKDKGVLKAVNVKEEALIRTQLKIMDIGPPLIDLYARLAKMEEATTSDMRRSVQAALQQWGRAFAHVSKKRRESVVHFTDPRVEYLLKDDSCFATGKEARELLFTGRFLEKMLTEANQDETLARRDKAVAATDRRNPVRSTRRDQLIPPSTRHTHYGGHQYERGSRARGRRGGGDPRGGRGRGNPNPRRYEFLTPCNIQAHPIVSISLKVGARLSVFADKWSEITDDPWVLKTISNGLKIDFLSEPFQRSSPRDVVMSDEMRAVCQTEIAKG</sequence>
<feature type="region of interest" description="Disordered" evidence="1">
    <location>
        <begin position="234"/>
        <end position="254"/>
    </location>
</feature>
<keyword evidence="3" id="KW-1185">Reference proteome</keyword>
<evidence type="ECO:0000313" key="3">
    <source>
        <dbReference type="Proteomes" id="UP001234178"/>
    </source>
</evidence>
<reference evidence="2 3" key="1">
    <citation type="journal article" date="2023" name="Nucleic Acids Res.">
        <title>The hologenome of Daphnia magna reveals possible DNA methylation and microbiome-mediated evolution of the host genome.</title>
        <authorList>
            <person name="Chaturvedi A."/>
            <person name="Li X."/>
            <person name="Dhandapani V."/>
            <person name="Marshall H."/>
            <person name="Kissane S."/>
            <person name="Cuenca-Cambronero M."/>
            <person name="Asole G."/>
            <person name="Calvet F."/>
            <person name="Ruiz-Romero M."/>
            <person name="Marangio P."/>
            <person name="Guigo R."/>
            <person name="Rago D."/>
            <person name="Mirbahai L."/>
            <person name="Eastwood N."/>
            <person name="Colbourne J.K."/>
            <person name="Zhou J."/>
            <person name="Mallon E."/>
            <person name="Orsini L."/>
        </authorList>
    </citation>
    <scope>NUCLEOTIDE SEQUENCE [LARGE SCALE GENOMIC DNA]</scope>
    <source>
        <strain evidence="2">LRV0_1</strain>
    </source>
</reference>